<evidence type="ECO:0000256" key="2">
    <source>
        <dbReference type="ARBA" id="ARBA00022692"/>
    </source>
</evidence>
<keyword evidence="2 5" id="KW-0812">Transmembrane</keyword>
<dbReference type="PROSITE" id="PS51380">
    <property type="entry name" value="EXS"/>
    <property type="match status" value="1"/>
</dbReference>
<evidence type="ECO:0000313" key="7">
    <source>
        <dbReference type="EMBL" id="KAL0579156.1"/>
    </source>
</evidence>
<keyword evidence="3 5" id="KW-1133">Transmembrane helix</keyword>
<evidence type="ECO:0000313" key="8">
    <source>
        <dbReference type="Proteomes" id="UP001465976"/>
    </source>
</evidence>
<dbReference type="EMBL" id="JBAHYK010000069">
    <property type="protein sequence ID" value="KAL0579156.1"/>
    <property type="molecule type" value="Genomic_DNA"/>
</dbReference>
<dbReference type="Proteomes" id="UP001465976">
    <property type="component" value="Unassembled WGS sequence"/>
</dbReference>
<dbReference type="PANTHER" id="PTHR10783:SF46">
    <property type="entry name" value="PROTEIN ERD1 HOMOLOG 2"/>
    <property type="match status" value="1"/>
</dbReference>
<evidence type="ECO:0000256" key="1">
    <source>
        <dbReference type="ARBA" id="ARBA00004141"/>
    </source>
</evidence>
<name>A0ABR3FVA8_9AGAR</name>
<evidence type="ECO:0000256" key="3">
    <source>
        <dbReference type="ARBA" id="ARBA00022989"/>
    </source>
</evidence>
<dbReference type="Pfam" id="PF03124">
    <property type="entry name" value="EXS"/>
    <property type="match status" value="1"/>
</dbReference>
<feature type="transmembrane region" description="Helical" evidence="5">
    <location>
        <begin position="20"/>
        <end position="40"/>
    </location>
</feature>
<feature type="transmembrane region" description="Helical" evidence="5">
    <location>
        <begin position="362"/>
        <end position="379"/>
    </location>
</feature>
<proteinExistence type="predicted"/>
<organism evidence="7 8">
    <name type="scientific">Marasmius crinis-equi</name>
    <dbReference type="NCBI Taxonomy" id="585013"/>
    <lineage>
        <taxon>Eukaryota</taxon>
        <taxon>Fungi</taxon>
        <taxon>Dikarya</taxon>
        <taxon>Basidiomycota</taxon>
        <taxon>Agaricomycotina</taxon>
        <taxon>Agaricomycetes</taxon>
        <taxon>Agaricomycetidae</taxon>
        <taxon>Agaricales</taxon>
        <taxon>Marasmiineae</taxon>
        <taxon>Marasmiaceae</taxon>
        <taxon>Marasmius</taxon>
    </lineage>
</organism>
<keyword evidence="8" id="KW-1185">Reference proteome</keyword>
<feature type="transmembrane region" description="Helical" evidence="5">
    <location>
        <begin position="110"/>
        <end position="132"/>
    </location>
</feature>
<dbReference type="PANTHER" id="PTHR10783">
    <property type="entry name" value="XENOTROPIC AND POLYTROPIC RETROVIRUS RECEPTOR 1-RELATED"/>
    <property type="match status" value="1"/>
</dbReference>
<dbReference type="InterPro" id="IPR004342">
    <property type="entry name" value="EXS_C"/>
</dbReference>
<reference evidence="7 8" key="1">
    <citation type="submission" date="2024-02" db="EMBL/GenBank/DDBJ databases">
        <title>A draft genome for the cacao thread blight pathogen Marasmius crinis-equi.</title>
        <authorList>
            <person name="Cohen S.P."/>
            <person name="Baruah I.K."/>
            <person name="Amoako-Attah I."/>
            <person name="Bukari Y."/>
            <person name="Meinhardt L.W."/>
            <person name="Bailey B.A."/>
        </authorList>
    </citation>
    <scope>NUCLEOTIDE SEQUENCE [LARGE SCALE GENOMIC DNA]</scope>
    <source>
        <strain evidence="7 8">GH-76</strain>
    </source>
</reference>
<feature type="domain" description="EXS" evidence="6">
    <location>
        <begin position="188"/>
        <end position="452"/>
    </location>
</feature>
<feature type="transmembrane region" description="Helical" evidence="5">
    <location>
        <begin position="76"/>
        <end position="98"/>
    </location>
</feature>
<accession>A0ABR3FVA8</accession>
<comment type="subcellular location">
    <subcellularLocation>
        <location evidence="1">Membrane</location>
        <topology evidence="1">Multi-pass membrane protein</topology>
    </subcellularLocation>
</comment>
<sequence length="484" mass="54453">MSEPDFDDEIPYSVSFPLPFRVLGLVGLGIIGWATNLHGLETVGIDAPKVLELRTNESLPRTTPRRLQGATTHYSNIYRVAGIYFGWFFATWLLYIFLSHGDTKLVDAYGYIPGLLAVAIILVLACPFRVFYKHERDSFLLSLRRCLFITMDSPVYFADVVFADVLTSYAKVVGDAILIFRMLFPGNSMLVKPADLGWVRWVAPTVMRFASSFSCMPDILLTVEWSSSGNESNRPLFNALKYATAFPVIYLSAAQNLVDSEIREGSGSSAADGAWHGEHPLFRLWLLSAVVNSLYSYWWDVTNDWGLELLKPNDPSSGKPEPPKPLVLPRLHSGSSLLRPHQPEAVSIDKRGHYPIGLRSTLLYPLPVYPLMVFLNFVLRMTWTIKLSSHLHSKSDGSMTMFLIEIAEIFRRWMWVFVRVEWETIKKAREEPVLDRGGAMPGMADYELFPPTPDEQPVNAIGATATSGEIRTSPAAIRTPLWSR</sequence>
<gene>
    <name evidence="7" type="primary">ERD1</name>
    <name evidence="7" type="ORF">V5O48_002837</name>
</gene>
<evidence type="ECO:0000256" key="5">
    <source>
        <dbReference type="SAM" id="Phobius"/>
    </source>
</evidence>
<evidence type="ECO:0000259" key="6">
    <source>
        <dbReference type="PROSITE" id="PS51380"/>
    </source>
</evidence>
<evidence type="ECO:0000256" key="4">
    <source>
        <dbReference type="ARBA" id="ARBA00023136"/>
    </source>
</evidence>
<protein>
    <submittedName>
        <fullName evidence="7">Protein-ER retention protein</fullName>
    </submittedName>
</protein>
<keyword evidence="4 5" id="KW-0472">Membrane</keyword>
<comment type="caution">
    <text evidence="7">The sequence shown here is derived from an EMBL/GenBank/DDBJ whole genome shotgun (WGS) entry which is preliminary data.</text>
</comment>